<proteinExistence type="predicted"/>
<evidence type="ECO:0000256" key="1">
    <source>
        <dbReference type="SAM" id="MobiDB-lite"/>
    </source>
</evidence>
<evidence type="ECO:0000313" key="3">
    <source>
        <dbReference type="EMBL" id="PCG65313.1"/>
    </source>
</evidence>
<dbReference type="PROSITE" id="PS51257">
    <property type="entry name" value="PROKAR_LIPOPROTEIN"/>
    <property type="match status" value="1"/>
</dbReference>
<accession>A0A2A4J1Q2</accession>
<dbReference type="EMBL" id="NWSH01004241">
    <property type="protein sequence ID" value="PCG65313.1"/>
    <property type="molecule type" value="Genomic_DNA"/>
</dbReference>
<keyword evidence="2" id="KW-0732">Signal</keyword>
<dbReference type="AlphaFoldDB" id="A0A2A4J1Q2"/>
<evidence type="ECO:0000256" key="2">
    <source>
        <dbReference type="SAM" id="SignalP"/>
    </source>
</evidence>
<sequence>MARLLTVVLVLVVFACALTAATLQKNETSDGNIVVGRPPGNSYTSTNLSLGDGGLTYGTGSGGSGGGINGSNINIGR</sequence>
<comment type="caution">
    <text evidence="3">The sequence shown here is derived from an EMBL/GenBank/DDBJ whole genome shotgun (WGS) entry which is preliminary data.</text>
</comment>
<gene>
    <name evidence="3" type="ORF">B5V51_9367</name>
</gene>
<name>A0A2A4J1Q2_HELVI</name>
<feature type="compositionally biased region" description="Gly residues" evidence="1">
    <location>
        <begin position="58"/>
        <end position="69"/>
    </location>
</feature>
<feature type="signal peptide" evidence="2">
    <location>
        <begin position="1"/>
        <end position="20"/>
    </location>
</feature>
<protein>
    <submittedName>
        <fullName evidence="3">Uncharacterized protein</fullName>
    </submittedName>
</protein>
<feature type="chain" id="PRO_5013082278" evidence="2">
    <location>
        <begin position="21"/>
        <end position="77"/>
    </location>
</feature>
<organism evidence="3">
    <name type="scientific">Heliothis virescens</name>
    <name type="common">Tobacco budworm moth</name>
    <dbReference type="NCBI Taxonomy" id="7102"/>
    <lineage>
        <taxon>Eukaryota</taxon>
        <taxon>Metazoa</taxon>
        <taxon>Ecdysozoa</taxon>
        <taxon>Arthropoda</taxon>
        <taxon>Hexapoda</taxon>
        <taxon>Insecta</taxon>
        <taxon>Pterygota</taxon>
        <taxon>Neoptera</taxon>
        <taxon>Endopterygota</taxon>
        <taxon>Lepidoptera</taxon>
        <taxon>Glossata</taxon>
        <taxon>Ditrysia</taxon>
        <taxon>Noctuoidea</taxon>
        <taxon>Noctuidae</taxon>
        <taxon>Heliothinae</taxon>
        <taxon>Heliothis</taxon>
    </lineage>
</organism>
<reference evidence="3" key="1">
    <citation type="submission" date="2017-09" db="EMBL/GenBank/DDBJ databases">
        <title>Contemporary evolution of a Lepidopteran species, Heliothis virescens, in response to modern agricultural practices.</title>
        <authorList>
            <person name="Fritz M.L."/>
            <person name="Deyonke A.M."/>
            <person name="Papanicolaou A."/>
            <person name="Micinski S."/>
            <person name="Westbrook J."/>
            <person name="Gould F."/>
        </authorList>
    </citation>
    <scope>NUCLEOTIDE SEQUENCE [LARGE SCALE GENOMIC DNA]</scope>
    <source>
        <strain evidence="3">HvINT-</strain>
        <tissue evidence="3">Whole body</tissue>
    </source>
</reference>
<feature type="region of interest" description="Disordered" evidence="1">
    <location>
        <begin position="58"/>
        <end position="77"/>
    </location>
</feature>